<organism evidence="1 2">
    <name type="scientific">Natronincola ferrireducens</name>
    <dbReference type="NCBI Taxonomy" id="393762"/>
    <lineage>
        <taxon>Bacteria</taxon>
        <taxon>Bacillati</taxon>
        <taxon>Bacillota</taxon>
        <taxon>Clostridia</taxon>
        <taxon>Peptostreptococcales</taxon>
        <taxon>Natronincolaceae</taxon>
        <taxon>Natronincola</taxon>
    </lineage>
</organism>
<name>A0A1G9H879_9FIRM</name>
<dbReference type="EMBL" id="FNFP01000008">
    <property type="protein sequence ID" value="SDL09045.1"/>
    <property type="molecule type" value="Genomic_DNA"/>
</dbReference>
<dbReference type="OrthoDB" id="2933515at2"/>
<dbReference type="AlphaFoldDB" id="A0A1G9H879"/>
<dbReference type="RefSeq" id="WP_090554247.1">
    <property type="nucleotide sequence ID" value="NZ_FNFP01000008.1"/>
</dbReference>
<reference evidence="1 2" key="1">
    <citation type="submission" date="2016-10" db="EMBL/GenBank/DDBJ databases">
        <authorList>
            <person name="de Groot N.N."/>
        </authorList>
    </citation>
    <scope>NUCLEOTIDE SEQUENCE [LARGE SCALE GENOMIC DNA]</scope>
    <source>
        <strain evidence="1 2">DSM 18346</strain>
    </source>
</reference>
<evidence type="ECO:0000313" key="1">
    <source>
        <dbReference type="EMBL" id="SDL09045.1"/>
    </source>
</evidence>
<protein>
    <submittedName>
        <fullName evidence="1">Uncharacterized protein</fullName>
    </submittedName>
</protein>
<sequence length="156" mass="18595">MQNNISKVKLIQKLLHKILTFKLMDKLDKELQERKIPRSKVSEEAARGPTTFNKTFSEAEDLRMSTFLRYWFSIMKIIEREEKEPIKFDSMLDDEMREVVEIAVQIADDELEYVVNNNKEFFMGIKIYVKELKKSKALTQEEMEIFSEILDYIKEA</sequence>
<keyword evidence="2" id="KW-1185">Reference proteome</keyword>
<dbReference type="Proteomes" id="UP000198718">
    <property type="component" value="Unassembled WGS sequence"/>
</dbReference>
<evidence type="ECO:0000313" key="2">
    <source>
        <dbReference type="Proteomes" id="UP000198718"/>
    </source>
</evidence>
<accession>A0A1G9H879</accession>
<proteinExistence type="predicted"/>
<gene>
    <name evidence="1" type="ORF">SAMN05660472_02579</name>
</gene>